<dbReference type="Pfam" id="PF00079">
    <property type="entry name" value="Serpin"/>
    <property type="match status" value="1"/>
</dbReference>
<dbReference type="AlphaFoldDB" id="A0AAV1C660"/>
<accession>A0AAV1C660</accession>
<dbReference type="InterPro" id="IPR023796">
    <property type="entry name" value="Serpin_dom"/>
</dbReference>
<dbReference type="InterPro" id="IPR036186">
    <property type="entry name" value="Serpin_sf"/>
</dbReference>
<sequence>MANRTENGCTEIKFLNGVWVDKLYSFKPSYERCITDTFSSRVKVHDFQNQGDKAVEDINSWA</sequence>
<dbReference type="InterPro" id="IPR042178">
    <property type="entry name" value="Serpin_sf_1"/>
</dbReference>
<protein>
    <submittedName>
        <fullName evidence="3">OLC1v1026077C1</fullName>
    </submittedName>
</protein>
<gene>
    <name evidence="3" type="ORF">OLC1_LOCUS3138</name>
</gene>
<evidence type="ECO:0000313" key="3">
    <source>
        <dbReference type="EMBL" id="CAI9091136.1"/>
    </source>
</evidence>
<dbReference type="SUPFAM" id="SSF56574">
    <property type="entry name" value="Serpins"/>
    <property type="match status" value="1"/>
</dbReference>
<keyword evidence="4" id="KW-1185">Reference proteome</keyword>
<proteinExistence type="inferred from homology"/>
<reference evidence="3" key="1">
    <citation type="submission" date="2023-03" db="EMBL/GenBank/DDBJ databases">
        <authorList>
            <person name="Julca I."/>
        </authorList>
    </citation>
    <scope>NUCLEOTIDE SEQUENCE</scope>
</reference>
<evidence type="ECO:0000313" key="4">
    <source>
        <dbReference type="Proteomes" id="UP001161247"/>
    </source>
</evidence>
<dbReference type="Proteomes" id="UP001161247">
    <property type="component" value="Chromosome 1"/>
</dbReference>
<dbReference type="EMBL" id="OX459118">
    <property type="protein sequence ID" value="CAI9091136.1"/>
    <property type="molecule type" value="Genomic_DNA"/>
</dbReference>
<evidence type="ECO:0000256" key="1">
    <source>
        <dbReference type="ARBA" id="ARBA00009500"/>
    </source>
</evidence>
<comment type="similarity">
    <text evidence="1">Belongs to the serpin family.</text>
</comment>
<organism evidence="3 4">
    <name type="scientific">Oldenlandia corymbosa var. corymbosa</name>
    <dbReference type="NCBI Taxonomy" id="529605"/>
    <lineage>
        <taxon>Eukaryota</taxon>
        <taxon>Viridiplantae</taxon>
        <taxon>Streptophyta</taxon>
        <taxon>Embryophyta</taxon>
        <taxon>Tracheophyta</taxon>
        <taxon>Spermatophyta</taxon>
        <taxon>Magnoliopsida</taxon>
        <taxon>eudicotyledons</taxon>
        <taxon>Gunneridae</taxon>
        <taxon>Pentapetalae</taxon>
        <taxon>asterids</taxon>
        <taxon>lamiids</taxon>
        <taxon>Gentianales</taxon>
        <taxon>Rubiaceae</taxon>
        <taxon>Rubioideae</taxon>
        <taxon>Spermacoceae</taxon>
        <taxon>Hedyotis-Oldenlandia complex</taxon>
        <taxon>Oldenlandia</taxon>
    </lineage>
</organism>
<dbReference type="Gene3D" id="3.30.497.10">
    <property type="entry name" value="Antithrombin, subunit I, domain 2"/>
    <property type="match status" value="1"/>
</dbReference>
<name>A0AAV1C660_OLDCO</name>
<feature type="domain" description="Serpin" evidence="2">
    <location>
        <begin position="6"/>
        <end position="62"/>
    </location>
</feature>
<evidence type="ECO:0000259" key="2">
    <source>
        <dbReference type="Pfam" id="PF00079"/>
    </source>
</evidence>